<dbReference type="Gene3D" id="3.40.50.2000">
    <property type="entry name" value="Glycogen Phosphorylase B"/>
    <property type="match status" value="1"/>
</dbReference>
<dbReference type="PANTHER" id="PTHR46656">
    <property type="entry name" value="PUTATIVE-RELATED"/>
    <property type="match status" value="1"/>
</dbReference>
<dbReference type="OrthoDB" id="9783791at2"/>
<dbReference type="SUPFAM" id="SSF53448">
    <property type="entry name" value="Nucleotide-diphospho-sugar transferases"/>
    <property type="match status" value="2"/>
</dbReference>
<evidence type="ECO:0000313" key="5">
    <source>
        <dbReference type="Proteomes" id="UP000323608"/>
    </source>
</evidence>
<dbReference type="SUPFAM" id="SSF53756">
    <property type="entry name" value="UDP-Glycosyltransferase/glycogen phosphorylase"/>
    <property type="match status" value="1"/>
</dbReference>
<dbReference type="InterPro" id="IPR001173">
    <property type="entry name" value="Glyco_trans_2-like"/>
</dbReference>
<keyword evidence="1" id="KW-0175">Coiled coil</keyword>
<dbReference type="InterPro" id="IPR006342">
    <property type="entry name" value="FkbM_mtfrase"/>
</dbReference>
<dbReference type="NCBIfam" id="TIGR01444">
    <property type="entry name" value="fkbM_fam"/>
    <property type="match status" value="1"/>
</dbReference>
<keyword evidence="4" id="KW-0489">Methyltransferase</keyword>
<accession>A0A5B0WEB5</accession>
<evidence type="ECO:0000313" key="4">
    <source>
        <dbReference type="EMBL" id="KAA1184868.1"/>
    </source>
</evidence>
<protein>
    <submittedName>
        <fullName evidence="4">FkbM family methyltransferase</fullName>
    </submittedName>
</protein>
<evidence type="ECO:0000259" key="3">
    <source>
        <dbReference type="Pfam" id="PF05050"/>
    </source>
</evidence>
<evidence type="ECO:0000256" key="1">
    <source>
        <dbReference type="SAM" id="Coils"/>
    </source>
</evidence>
<dbReference type="SUPFAM" id="SSF53335">
    <property type="entry name" value="S-adenosyl-L-methionine-dependent methyltransferases"/>
    <property type="match status" value="1"/>
</dbReference>
<dbReference type="EMBL" id="VNIP01000003">
    <property type="protein sequence ID" value="KAA1184868.1"/>
    <property type="molecule type" value="Genomic_DNA"/>
</dbReference>
<name>A0A5B0WEB5_RHITR</name>
<dbReference type="Gene3D" id="3.40.50.150">
    <property type="entry name" value="Vaccinia Virus protein VP39"/>
    <property type="match status" value="1"/>
</dbReference>
<dbReference type="Proteomes" id="UP000323608">
    <property type="component" value="Unassembled WGS sequence"/>
</dbReference>
<feature type="coiled-coil region" evidence="1">
    <location>
        <begin position="251"/>
        <end position="320"/>
    </location>
</feature>
<dbReference type="Pfam" id="PF05050">
    <property type="entry name" value="Methyltransf_21"/>
    <property type="match status" value="1"/>
</dbReference>
<feature type="domain" description="Glycosyltransferase 2-like" evidence="2">
    <location>
        <begin position="669"/>
        <end position="843"/>
    </location>
</feature>
<evidence type="ECO:0000259" key="2">
    <source>
        <dbReference type="Pfam" id="PF00535"/>
    </source>
</evidence>
<dbReference type="Gene3D" id="3.90.550.10">
    <property type="entry name" value="Spore Coat Polysaccharide Biosynthesis Protein SpsA, Chain A"/>
    <property type="match status" value="2"/>
</dbReference>
<dbReference type="CDD" id="cd03801">
    <property type="entry name" value="GT4_PimA-like"/>
    <property type="match status" value="1"/>
</dbReference>
<dbReference type="PANTHER" id="PTHR46656:SF3">
    <property type="entry name" value="PUTATIVE-RELATED"/>
    <property type="match status" value="1"/>
</dbReference>
<dbReference type="InterPro" id="IPR029063">
    <property type="entry name" value="SAM-dependent_MTases_sf"/>
</dbReference>
<comment type="caution">
    <text evidence="4">The sequence shown here is derived from an EMBL/GenBank/DDBJ whole genome shotgun (WGS) entry which is preliminary data.</text>
</comment>
<dbReference type="Pfam" id="PF00535">
    <property type="entry name" value="Glycos_transf_2"/>
    <property type="match status" value="1"/>
</dbReference>
<dbReference type="GO" id="GO:0008168">
    <property type="term" value="F:methyltransferase activity"/>
    <property type="evidence" value="ECO:0007669"/>
    <property type="project" value="UniProtKB-KW"/>
</dbReference>
<reference evidence="4 5" key="1">
    <citation type="submission" date="2019-07" db="EMBL/GenBank/DDBJ databases">
        <title>The Draft Genome Sequence of Rhizobium tropici SARCC-755 Associated with Superior Nodulation on Pigeonpea (Cajanus cajan (L.) Millsp.).</title>
        <authorList>
            <person name="Bopape F.L."/>
            <person name="Hassen A.I."/>
            <person name="Swanevelder Z.H."/>
            <person name="Gwata E.T."/>
        </authorList>
    </citation>
    <scope>NUCLEOTIDE SEQUENCE [LARGE SCALE GENOMIC DNA]</scope>
    <source>
        <strain evidence="4 5">SARCC-755</strain>
    </source>
</reference>
<dbReference type="GO" id="GO:0032259">
    <property type="term" value="P:methylation"/>
    <property type="evidence" value="ECO:0007669"/>
    <property type="project" value="UniProtKB-KW"/>
</dbReference>
<dbReference type="Pfam" id="PF13692">
    <property type="entry name" value="Glyco_trans_1_4"/>
    <property type="match status" value="1"/>
</dbReference>
<sequence>MLWRALGHIEHGFYIDVGACSPDEMSVTKLFSERGWHGINVEPNPVHFEALQSRRPRDTNLPIALGAYDGEIEMHLFGDTGLSTVDNVIAESHRVNWKETISSVKLRRLADIWRERVSQDQPVHFLKIDVEGFEREVLLGADWSIQRPWIVVIEATAPLSAEPTHALWEGILLDADYLFVYFDGLNRFYIAREHSELQAAFSAPPNVFDDYIPAALVERDSMIAERDSAIALLHGEVREAKDRLSEDSHAAERLRSDVIELTESAAKLRGELERRTGELQQHMESSAKLRAELEHRTNELRRRAEENTNLLQRAANLERERHVFLSSKSWRLTQPLRLMNKNITPTQRNRLRRIVKAAWWMVTPWRLPARFRFIRERNAATVAAGIVPMVTTPQSKYLAWIRGRGPTENAIPFPRGEAPVISFLLDVSHQDDDVALSRTLASLRGQKRTAWEVLVCGASASRQKRQSFCSLLAGDERIQIADQEQTCGSALREARGTYIAVLDAGDLLAPAALDEVAAAIAASPEADILYSDEDRQSAGSVREQPYLKPCFSPDLLSAFNYFGRLTLLRHKLAVEVGGFDQGAGSAFEWDLNLRIADIAQTVVRIPKVLCHRRPDSDVGRPAAETSAAADARRTIQAYWKRHGYQAEALTQPDGTQLATWPLVTEPRVSVVIPTKDKAHLLRMSTTGLLQLTNYRNLELIIVDTGSTHPETLALYSELGADPRVKILNFRPKFNYSAACNFGAAAATGQILLFLNNDVEVISEDWLAEMVRFAQRPGVGCVGVKLLFPSLELQHGGVTIGPHLAALAYRSGEALGFELFGSPHHPRNWMAVMGACQMVTREAFDAVGGFDESYQIAMSDVALCLQLWRAGYRTAYVPAGALVHHEGATRGHSNPAEDVQRLADDIRILGIDEDPYLHPDLNGAEAIPSLRPPGGEGPAETLRRMISEVGSYEAIPTELDLNCDGRVLALTGRSRAQVLWTPQPAYKVVDCWSAARWTLDLLRRRSDIRARFPHALSDGQKGTFARWLIKEGCTQFGLPDEAANAFQAMFDANLGARARSVFLRRDDIRQMWPHGLTPAGRSELFRWFILHGRFEENIRLEEIWWLFQEANERPEREIVTAFCVTRAWQTMFPEGASPFGADRFARWFAATYRADGAWLNPTNWVLPGSPADQIRLAWWSREDWRKTHPLALKEQVAALSFLDWLKSGAVAMEPWVTTWLNSINRDNMAVELTRPGVNMFGHFRYPSGLRISAEAIVEGLREIGIGLSLRDVRTGAKDDPGHEHFVGFETYDVTIVHAQPEPFFDHVFESVDLSERDSRSYRIAYWYWEFNTIPDSWRVQASLVDEVWAATEFVAQGLREKLSVPVRTLFPGVRLAPYEARGRKYFGLPENETLYLFTFHMMSIMERKNPLGLIRAFKQAFRPEEPARLVLKTSFGSHHPKEMEKLRQAAAGSRITIIDEVYSPNDVLAITEACDVYVSLHRSEGLGLTMAEAMLMGKPVVATGYSGNTEFMDESNSLLVDYTLVKVGEPIPPYEAGYEWAQPSEDHAAKLLRRLYDEPAFAHELGLKAKIDAERRLSVSEAGRRIAARLAEIEDARSKDSIQ</sequence>
<gene>
    <name evidence="4" type="ORF">FP026_03255</name>
</gene>
<proteinExistence type="predicted"/>
<dbReference type="InterPro" id="IPR029044">
    <property type="entry name" value="Nucleotide-diphossugar_trans"/>
</dbReference>
<keyword evidence="4" id="KW-0808">Transferase</keyword>
<feature type="domain" description="Methyltransferase FkbM" evidence="3">
    <location>
        <begin position="16"/>
        <end position="178"/>
    </location>
</feature>
<organism evidence="4 5">
    <name type="scientific">Rhizobium tropici</name>
    <dbReference type="NCBI Taxonomy" id="398"/>
    <lineage>
        <taxon>Bacteria</taxon>
        <taxon>Pseudomonadati</taxon>
        <taxon>Pseudomonadota</taxon>
        <taxon>Alphaproteobacteria</taxon>
        <taxon>Hyphomicrobiales</taxon>
        <taxon>Rhizobiaceae</taxon>
        <taxon>Rhizobium/Agrobacterium group</taxon>
        <taxon>Rhizobium</taxon>
    </lineage>
</organism>